<sequence>MSIFFSDDIAGSQKHNESWLINWAGALLIVQQKSFEGDLVHLQPKEPAQNQDVAVMVNVSEVTKAETLTILEIFAFLKQEPAQIRLLQGMSSEETLSSDKGVVAEIVQLIMGKGLIPVCLDAWKLGRRAKS</sequence>
<dbReference type="AlphaFoldDB" id="A0ABC8M8S1"/>
<keyword evidence="2" id="KW-1185">Reference proteome</keyword>
<evidence type="ECO:0000313" key="1">
    <source>
        <dbReference type="EMBL" id="CAH8391484.1"/>
    </source>
</evidence>
<protein>
    <submittedName>
        <fullName evidence="1">Uncharacterized protein</fullName>
    </submittedName>
</protein>
<dbReference type="EMBL" id="CAKOAT010947376">
    <property type="protein sequence ID" value="CAH8391484.1"/>
    <property type="molecule type" value="Genomic_DNA"/>
</dbReference>
<organism evidence="1 2">
    <name type="scientific">Eruca vesicaria subsp. sativa</name>
    <name type="common">Garden rocket</name>
    <name type="synonym">Eruca sativa</name>
    <dbReference type="NCBI Taxonomy" id="29727"/>
    <lineage>
        <taxon>Eukaryota</taxon>
        <taxon>Viridiplantae</taxon>
        <taxon>Streptophyta</taxon>
        <taxon>Embryophyta</taxon>
        <taxon>Tracheophyta</taxon>
        <taxon>Spermatophyta</taxon>
        <taxon>Magnoliopsida</taxon>
        <taxon>eudicotyledons</taxon>
        <taxon>Gunneridae</taxon>
        <taxon>Pentapetalae</taxon>
        <taxon>rosids</taxon>
        <taxon>malvids</taxon>
        <taxon>Brassicales</taxon>
        <taxon>Brassicaceae</taxon>
        <taxon>Brassiceae</taxon>
        <taxon>Eruca</taxon>
    </lineage>
</organism>
<dbReference type="Proteomes" id="UP001642260">
    <property type="component" value="Unassembled WGS sequence"/>
</dbReference>
<accession>A0ABC8M8S1</accession>
<reference evidence="1 2" key="1">
    <citation type="submission" date="2022-03" db="EMBL/GenBank/DDBJ databases">
        <authorList>
            <person name="Macdonald S."/>
            <person name="Ahmed S."/>
            <person name="Newling K."/>
        </authorList>
    </citation>
    <scope>NUCLEOTIDE SEQUENCE [LARGE SCALE GENOMIC DNA]</scope>
</reference>
<name>A0ABC8M8S1_ERUVS</name>
<gene>
    <name evidence="1" type="ORF">ERUC_LOCUS43967</name>
</gene>
<comment type="caution">
    <text evidence="1">The sequence shown here is derived from an EMBL/GenBank/DDBJ whole genome shotgun (WGS) entry which is preliminary data.</text>
</comment>
<evidence type="ECO:0000313" key="2">
    <source>
        <dbReference type="Proteomes" id="UP001642260"/>
    </source>
</evidence>
<proteinExistence type="predicted"/>